<reference evidence="4 5" key="1">
    <citation type="submission" date="2018-05" db="EMBL/GenBank/DDBJ databases">
        <title>The Hungate 1000. A catalogue of reference genomes from the rumen microbiome.</title>
        <authorList>
            <person name="Kelly W."/>
        </authorList>
    </citation>
    <scope>NUCLEOTIDE SEQUENCE [LARGE SCALE GENOMIC DNA]</scope>
    <source>
        <strain evidence="4 5">NLAE-zl-C242</strain>
    </source>
</reference>
<evidence type="ECO:0000313" key="5">
    <source>
        <dbReference type="Proteomes" id="UP000245845"/>
    </source>
</evidence>
<dbReference type="InterPro" id="IPR011055">
    <property type="entry name" value="Dup_hybrid_motif"/>
</dbReference>
<dbReference type="Gene3D" id="1.10.530.10">
    <property type="match status" value="1"/>
</dbReference>
<dbReference type="GO" id="GO:0004222">
    <property type="term" value="F:metalloendopeptidase activity"/>
    <property type="evidence" value="ECO:0007669"/>
    <property type="project" value="TreeGrafter"/>
</dbReference>
<feature type="compositionally biased region" description="Acidic residues" evidence="1">
    <location>
        <begin position="62"/>
        <end position="78"/>
    </location>
</feature>
<gene>
    <name evidence="4" type="ORF">A8806_11642</name>
</gene>
<dbReference type="PANTHER" id="PTHR21666">
    <property type="entry name" value="PEPTIDASE-RELATED"/>
    <property type="match status" value="1"/>
</dbReference>
<sequence length="588" mass="63303">MKLKKVVLILGISICIVAGQIQTTFGLEQDNVVEQHGAEHTDGQSDEEKDKDKDKDKKDENQETETENTDQTNPEDESMGEKPGDGKPDGEQGGTEKPDDGKTDEEQVGTEKPDDGKTDEEQGGTEKPDDGKPDGEQGGTEKPDDGKTDEDKGESEKPDDGKPDGEQDGTEKPDDGNTDGSQDEVEKPDDGNTDGDQNEAEKPDDGNTDNGVTDDVQPDDGGSNEPVQTPPSDNGGATDDSYYETAGSGTYEESTVNSYSASIRFLDDSEKIKYNVSVPIEGLPSFITQEMIVAALKCQDETGYPASVTIAQIIQESGFGQYGPGGEDGKGLSYLAYQYNNLFGIKGTGPAGSVDMITGEQSKDGSLYTIVSGFRVYDTYTECIEDRTDLLKEVYLDLTLGVTDANTFAMKIGSRWATSLTYGQSLIRQMEQYDLYRLDNMTLGEFSNMLGTFVNPCPGALLSSDFGSREEPIAGAGTYHKGIDLGTGTYNIPTYAAASGTVTFAGEAGTAGNMVIIDHGNGLVTKYMHHEKVFVEEGQKVEKGQQIGLSGTTGQSTGNHLHFQVEEHGTAVDPLQYFTEKQQDSFFK</sequence>
<organism evidence="4 5">
    <name type="scientific">Faecalicatena orotica</name>
    <dbReference type="NCBI Taxonomy" id="1544"/>
    <lineage>
        <taxon>Bacteria</taxon>
        <taxon>Bacillati</taxon>
        <taxon>Bacillota</taxon>
        <taxon>Clostridia</taxon>
        <taxon>Lachnospirales</taxon>
        <taxon>Lachnospiraceae</taxon>
        <taxon>Faecalicatena</taxon>
    </lineage>
</organism>
<dbReference type="InterPro" id="IPR016047">
    <property type="entry name" value="M23ase_b-sheet_dom"/>
</dbReference>
<dbReference type="EMBL" id="QGDL01000016">
    <property type="protein sequence ID" value="PWJ22867.1"/>
    <property type="molecule type" value="Genomic_DNA"/>
</dbReference>
<feature type="signal peptide" evidence="2">
    <location>
        <begin position="1"/>
        <end position="18"/>
    </location>
</feature>
<evidence type="ECO:0000256" key="1">
    <source>
        <dbReference type="SAM" id="MobiDB-lite"/>
    </source>
</evidence>
<comment type="caution">
    <text evidence="4">The sequence shown here is derived from an EMBL/GenBank/DDBJ whole genome shotgun (WGS) entry which is preliminary data.</text>
</comment>
<feature type="domain" description="Mannosyl-glycoprotein endo-beta-N-acetylglucosamidase-like" evidence="3">
    <location>
        <begin position="271"/>
        <end position="439"/>
    </location>
</feature>
<dbReference type="Proteomes" id="UP000245845">
    <property type="component" value="Unassembled WGS sequence"/>
</dbReference>
<feature type="compositionally biased region" description="Basic and acidic residues" evidence="1">
    <location>
        <begin position="36"/>
        <end position="61"/>
    </location>
</feature>
<dbReference type="SUPFAM" id="SSF51261">
    <property type="entry name" value="Duplicated hybrid motif"/>
    <property type="match status" value="1"/>
</dbReference>
<name>A0A2Y9C6E6_9FIRM</name>
<dbReference type="InterPro" id="IPR002901">
    <property type="entry name" value="MGlyc_endo_b_GlcNAc-like_dom"/>
</dbReference>
<dbReference type="SMART" id="SM00047">
    <property type="entry name" value="LYZ2"/>
    <property type="match status" value="1"/>
</dbReference>
<feature type="chain" id="PRO_5043162249" evidence="2">
    <location>
        <begin position="19"/>
        <end position="588"/>
    </location>
</feature>
<dbReference type="Pfam" id="PF01832">
    <property type="entry name" value="Glucosaminidase"/>
    <property type="match status" value="1"/>
</dbReference>
<keyword evidence="2" id="KW-0732">Signal</keyword>
<evidence type="ECO:0000256" key="2">
    <source>
        <dbReference type="SAM" id="SignalP"/>
    </source>
</evidence>
<evidence type="ECO:0000313" key="4">
    <source>
        <dbReference type="EMBL" id="PWJ22867.1"/>
    </source>
</evidence>
<feature type="compositionally biased region" description="Basic and acidic residues" evidence="1">
    <location>
        <begin position="79"/>
        <end position="175"/>
    </location>
</feature>
<dbReference type="InterPro" id="IPR050570">
    <property type="entry name" value="Cell_wall_metabolism_enzyme"/>
</dbReference>
<keyword evidence="5" id="KW-1185">Reference proteome</keyword>
<dbReference type="RefSeq" id="WP_242996222.1">
    <property type="nucleotide sequence ID" value="NZ_BAAACK010000022.1"/>
</dbReference>
<proteinExistence type="predicted"/>
<dbReference type="GO" id="GO:0004040">
    <property type="term" value="F:amidase activity"/>
    <property type="evidence" value="ECO:0007669"/>
    <property type="project" value="InterPro"/>
</dbReference>
<dbReference type="AlphaFoldDB" id="A0A2Y9C6E6"/>
<protein>
    <submittedName>
        <fullName evidence="4">Mannosyl-glycoprotein endo-beta-N-acetylglucosaminidase</fullName>
    </submittedName>
</protein>
<dbReference type="Gene3D" id="2.70.70.10">
    <property type="entry name" value="Glucose Permease (Domain IIA)"/>
    <property type="match status" value="1"/>
</dbReference>
<dbReference type="Pfam" id="PF01551">
    <property type="entry name" value="Peptidase_M23"/>
    <property type="match status" value="1"/>
</dbReference>
<accession>A0A2Y9C6E6</accession>
<feature type="region of interest" description="Disordered" evidence="1">
    <location>
        <begin position="32"/>
        <end position="250"/>
    </location>
</feature>
<dbReference type="PANTHER" id="PTHR21666:SF270">
    <property type="entry name" value="MUREIN HYDROLASE ACTIVATOR ENVC"/>
    <property type="match status" value="1"/>
</dbReference>
<evidence type="ECO:0000259" key="3">
    <source>
        <dbReference type="SMART" id="SM00047"/>
    </source>
</evidence>
<dbReference type="CDD" id="cd12797">
    <property type="entry name" value="M23_peptidase"/>
    <property type="match status" value="1"/>
</dbReference>